<dbReference type="Proteomes" id="UP000595437">
    <property type="component" value="Chromosome 12"/>
</dbReference>
<accession>A0A7T8GT95</accession>
<evidence type="ECO:0000313" key="2">
    <source>
        <dbReference type="EMBL" id="QQP37367.1"/>
    </source>
</evidence>
<feature type="transmembrane region" description="Helical" evidence="1">
    <location>
        <begin position="25"/>
        <end position="58"/>
    </location>
</feature>
<evidence type="ECO:0000256" key="1">
    <source>
        <dbReference type="SAM" id="Phobius"/>
    </source>
</evidence>
<dbReference type="AlphaFoldDB" id="A0A7T8GT95"/>
<evidence type="ECO:0000313" key="3">
    <source>
        <dbReference type="Proteomes" id="UP000595437"/>
    </source>
</evidence>
<keyword evidence="1" id="KW-1133">Transmembrane helix</keyword>
<gene>
    <name evidence="2" type="ORF">FKW44_017605</name>
</gene>
<proteinExistence type="predicted"/>
<organism evidence="2 3">
    <name type="scientific">Caligus rogercresseyi</name>
    <name type="common">Sea louse</name>
    <dbReference type="NCBI Taxonomy" id="217165"/>
    <lineage>
        <taxon>Eukaryota</taxon>
        <taxon>Metazoa</taxon>
        <taxon>Ecdysozoa</taxon>
        <taxon>Arthropoda</taxon>
        <taxon>Crustacea</taxon>
        <taxon>Multicrustacea</taxon>
        <taxon>Hexanauplia</taxon>
        <taxon>Copepoda</taxon>
        <taxon>Siphonostomatoida</taxon>
        <taxon>Caligidae</taxon>
        <taxon>Caligus</taxon>
    </lineage>
</organism>
<keyword evidence="1" id="KW-0812">Transmembrane</keyword>
<name>A0A7T8GT95_CALRO</name>
<feature type="non-terminal residue" evidence="2">
    <location>
        <position position="61"/>
    </location>
</feature>
<dbReference type="EMBL" id="CP045901">
    <property type="protein sequence ID" value="QQP37367.1"/>
    <property type="molecule type" value="Genomic_DNA"/>
</dbReference>
<reference evidence="3" key="1">
    <citation type="submission" date="2021-01" db="EMBL/GenBank/DDBJ databases">
        <title>Caligus Genome Assembly.</title>
        <authorList>
            <person name="Gallardo-Escarate C."/>
        </authorList>
    </citation>
    <scope>NUCLEOTIDE SEQUENCE [LARGE SCALE GENOMIC DNA]</scope>
</reference>
<keyword evidence="3" id="KW-1185">Reference proteome</keyword>
<protein>
    <submittedName>
        <fullName evidence="2">Uncharacterized protein</fullName>
    </submittedName>
</protein>
<sequence>MGAMLVDLMGDTVTDVMVDTMVIEVVLGVIEAAFVGAVGTMVLDMALVGTMAITAVVVMAI</sequence>
<keyword evidence="1" id="KW-0472">Membrane</keyword>